<dbReference type="GO" id="GO:0071978">
    <property type="term" value="P:bacterial-type flagellum-dependent swarming motility"/>
    <property type="evidence" value="ECO:0007669"/>
    <property type="project" value="TreeGrafter"/>
</dbReference>
<protein>
    <recommendedName>
        <fullName evidence="4 11">Flagellar motor switch protein FliM</fullName>
    </recommendedName>
</protein>
<dbReference type="Pfam" id="PF02154">
    <property type="entry name" value="FliM"/>
    <property type="match status" value="1"/>
</dbReference>
<dbReference type="PANTHER" id="PTHR30034">
    <property type="entry name" value="FLAGELLAR MOTOR SWITCH PROTEIN FLIM"/>
    <property type="match status" value="1"/>
</dbReference>
<comment type="function">
    <text evidence="10">FliM is one of three proteins (FliG, FliN, FliM) that forms the rotor-mounted switch complex (C ring), located at the base of the basal body. This complex interacts with the CheY and CheZ chemotaxis proteins, in addition to contacting components of the motor that determine the direction of flagellar rotation.</text>
</comment>
<keyword evidence="9" id="KW-0975">Bacterial flagellum</keyword>
<dbReference type="EMBL" id="FRDI01000003">
    <property type="protein sequence ID" value="SHN57745.1"/>
    <property type="molecule type" value="Genomic_DNA"/>
</dbReference>
<evidence type="ECO:0000256" key="7">
    <source>
        <dbReference type="ARBA" id="ARBA00022779"/>
    </source>
</evidence>
<gene>
    <name evidence="13" type="ORF">SAMN02745728_00943</name>
</gene>
<evidence type="ECO:0000256" key="6">
    <source>
        <dbReference type="ARBA" id="ARBA00022500"/>
    </source>
</evidence>
<dbReference type="SUPFAM" id="SSF101801">
    <property type="entry name" value="Surface presentation of antigens (SPOA)"/>
    <property type="match status" value="1"/>
</dbReference>
<reference evidence="13 14" key="1">
    <citation type="submission" date="2016-12" db="EMBL/GenBank/DDBJ databases">
        <authorList>
            <person name="Song W.-J."/>
            <person name="Kurnit D.M."/>
        </authorList>
    </citation>
    <scope>NUCLEOTIDE SEQUENCE [LARGE SCALE GENOMIC DNA]</scope>
    <source>
        <strain evidence="13 14">DSM 11393</strain>
    </source>
</reference>
<dbReference type="InterPro" id="IPR001689">
    <property type="entry name" value="Flag_FliM"/>
</dbReference>
<feature type="domain" description="Flagellar motor switch protein FliN-like C-terminal" evidence="12">
    <location>
        <begin position="251"/>
        <end position="320"/>
    </location>
</feature>
<sequence length="327" mass="36645">MNKILAQDEVDALLRGLSGGEVETNGDPAMADDMGYVSFDLANQDRIIRGRMPVLEIVNDRFARLCTTALSNSVRKRVELNPISIDMTKFGEFMRSLPVPTSINIFKMEPLRGNAIIVVDARLVFALVENFFGGQGSQPKIEGREFTRIEQAIVDKVVKIALDNMEESWRPVHDVNLELVRSEINPQFAAIVPPSDVVVVITFEVELETAIGSLIICLPYATIEPIRSKLHASFQTERLEVDHTWVSRLRERIMETSVELKVNFGKTQITGNQLMRLKVGDVILLDTDTDSLFDVTVANVLKYQAISGTVKGNKAIQIIREEEPKYT</sequence>
<dbReference type="RefSeq" id="WP_072696617.1">
    <property type="nucleotide sequence ID" value="NZ_FRDI01000003.1"/>
</dbReference>
<keyword evidence="6" id="KW-0145">Chemotaxis</keyword>
<evidence type="ECO:0000256" key="1">
    <source>
        <dbReference type="ARBA" id="ARBA00004117"/>
    </source>
</evidence>
<evidence type="ECO:0000313" key="14">
    <source>
        <dbReference type="Proteomes" id="UP000186469"/>
    </source>
</evidence>
<dbReference type="GO" id="GO:0050918">
    <property type="term" value="P:positive chemotaxis"/>
    <property type="evidence" value="ECO:0007669"/>
    <property type="project" value="TreeGrafter"/>
</dbReference>
<keyword evidence="14" id="KW-1185">Reference proteome</keyword>
<dbReference type="Pfam" id="PF01052">
    <property type="entry name" value="FliMN_C"/>
    <property type="match status" value="1"/>
</dbReference>
<keyword evidence="7" id="KW-0283">Flagellar rotation</keyword>
<dbReference type="PRINTS" id="PR00955">
    <property type="entry name" value="FLGMOTORFLIM"/>
</dbReference>
<dbReference type="NCBIfam" id="TIGR01397">
    <property type="entry name" value="fliM_switch"/>
    <property type="match status" value="1"/>
</dbReference>
<dbReference type="Proteomes" id="UP000186469">
    <property type="component" value="Unassembled WGS sequence"/>
</dbReference>
<dbReference type="Gene3D" id="3.40.1550.10">
    <property type="entry name" value="CheC-like"/>
    <property type="match status" value="1"/>
</dbReference>
<dbReference type="GO" id="GO:0005886">
    <property type="term" value="C:plasma membrane"/>
    <property type="evidence" value="ECO:0007669"/>
    <property type="project" value="UniProtKB-SubCell"/>
</dbReference>
<comment type="similarity">
    <text evidence="3">Belongs to the FliM family.</text>
</comment>
<dbReference type="CDD" id="cd17908">
    <property type="entry name" value="FliM"/>
    <property type="match status" value="1"/>
</dbReference>
<keyword evidence="13" id="KW-0966">Cell projection</keyword>
<dbReference type="GO" id="GO:0003774">
    <property type="term" value="F:cytoskeletal motor activity"/>
    <property type="evidence" value="ECO:0007669"/>
    <property type="project" value="InterPro"/>
</dbReference>
<dbReference type="InterPro" id="IPR036429">
    <property type="entry name" value="SpoA-like_sf"/>
</dbReference>
<evidence type="ECO:0000256" key="11">
    <source>
        <dbReference type="NCBIfam" id="TIGR01397"/>
    </source>
</evidence>
<dbReference type="PIRSF" id="PIRSF002888">
    <property type="entry name" value="FliM"/>
    <property type="match status" value="1"/>
</dbReference>
<keyword evidence="13" id="KW-0969">Cilium</keyword>
<dbReference type="InterPro" id="IPR028976">
    <property type="entry name" value="CheC-like_sf"/>
</dbReference>
<keyword evidence="13" id="KW-0282">Flagellum</keyword>
<dbReference type="InterPro" id="IPR001543">
    <property type="entry name" value="FliN-like_C"/>
</dbReference>
<evidence type="ECO:0000256" key="5">
    <source>
        <dbReference type="ARBA" id="ARBA00022475"/>
    </source>
</evidence>
<evidence type="ECO:0000256" key="8">
    <source>
        <dbReference type="ARBA" id="ARBA00023136"/>
    </source>
</evidence>
<accession>A0A1M7SGY5</accession>
<evidence type="ECO:0000256" key="2">
    <source>
        <dbReference type="ARBA" id="ARBA00004202"/>
    </source>
</evidence>
<evidence type="ECO:0000256" key="3">
    <source>
        <dbReference type="ARBA" id="ARBA00011049"/>
    </source>
</evidence>
<dbReference type="OrthoDB" id="9806941at2"/>
<comment type="subcellular location">
    <subcellularLocation>
        <location evidence="1">Bacterial flagellum basal body</location>
    </subcellularLocation>
    <subcellularLocation>
        <location evidence="2">Cell membrane</location>
        <topology evidence="2">Peripheral membrane protein</topology>
    </subcellularLocation>
</comment>
<dbReference type="Gene3D" id="2.30.330.10">
    <property type="entry name" value="SpoA-like"/>
    <property type="match status" value="1"/>
</dbReference>
<dbReference type="PANTHER" id="PTHR30034:SF6">
    <property type="entry name" value="YOP PROTEINS TRANSLOCATION PROTEIN Q"/>
    <property type="match status" value="1"/>
</dbReference>
<evidence type="ECO:0000256" key="9">
    <source>
        <dbReference type="ARBA" id="ARBA00023143"/>
    </source>
</evidence>
<keyword evidence="8" id="KW-0472">Membrane</keyword>
<evidence type="ECO:0000259" key="12">
    <source>
        <dbReference type="Pfam" id="PF01052"/>
    </source>
</evidence>
<name>A0A1M7SGY5_9BACT</name>
<keyword evidence="5" id="KW-1003">Cell membrane</keyword>
<dbReference type="STRING" id="1121455.SAMN02745728_00943"/>
<dbReference type="SUPFAM" id="SSF103039">
    <property type="entry name" value="CheC-like"/>
    <property type="match status" value="1"/>
</dbReference>
<evidence type="ECO:0000256" key="10">
    <source>
        <dbReference type="ARBA" id="ARBA00025044"/>
    </source>
</evidence>
<evidence type="ECO:0000256" key="4">
    <source>
        <dbReference type="ARBA" id="ARBA00021898"/>
    </source>
</evidence>
<dbReference type="GO" id="GO:0009425">
    <property type="term" value="C:bacterial-type flagellum basal body"/>
    <property type="evidence" value="ECO:0007669"/>
    <property type="project" value="UniProtKB-SubCell"/>
</dbReference>
<dbReference type="AlphaFoldDB" id="A0A1M7SGY5"/>
<organism evidence="13 14">
    <name type="scientific">Desulfovibrio litoralis DSM 11393</name>
    <dbReference type="NCBI Taxonomy" id="1121455"/>
    <lineage>
        <taxon>Bacteria</taxon>
        <taxon>Pseudomonadati</taxon>
        <taxon>Thermodesulfobacteriota</taxon>
        <taxon>Desulfovibrionia</taxon>
        <taxon>Desulfovibrionales</taxon>
        <taxon>Desulfovibrionaceae</taxon>
        <taxon>Desulfovibrio</taxon>
    </lineage>
</organism>
<evidence type="ECO:0000313" key="13">
    <source>
        <dbReference type="EMBL" id="SHN57745.1"/>
    </source>
</evidence>
<proteinExistence type="inferred from homology"/>